<organism evidence="2 3">
    <name type="scientific">Sandaracinus amylolyticus</name>
    <dbReference type="NCBI Taxonomy" id="927083"/>
    <lineage>
        <taxon>Bacteria</taxon>
        <taxon>Pseudomonadati</taxon>
        <taxon>Myxococcota</taxon>
        <taxon>Polyangia</taxon>
        <taxon>Polyangiales</taxon>
        <taxon>Sandaracinaceae</taxon>
        <taxon>Sandaracinus</taxon>
    </lineage>
</organism>
<reference evidence="2 3" key="1">
    <citation type="submission" date="2015-03" db="EMBL/GenBank/DDBJ databases">
        <title>Genome assembly of Sandaracinus amylolyticus DSM 53668.</title>
        <authorList>
            <person name="Sharma G."/>
            <person name="Subramanian S."/>
        </authorList>
    </citation>
    <scope>NUCLEOTIDE SEQUENCE [LARGE SCALE GENOMIC DNA]</scope>
    <source>
        <strain evidence="2 3">DSM 53668</strain>
    </source>
</reference>
<dbReference type="InterPro" id="IPR013879">
    <property type="entry name" value="DUF1761"/>
</dbReference>
<dbReference type="RefSeq" id="WP_053236060.1">
    <property type="nucleotide sequence ID" value="NZ_CP011125.1"/>
</dbReference>
<gene>
    <name evidence="2" type="ORF">DB32_006117</name>
</gene>
<dbReference type="OrthoDB" id="2623652at2"/>
<evidence type="ECO:0000313" key="2">
    <source>
        <dbReference type="EMBL" id="AKF08968.1"/>
    </source>
</evidence>
<feature type="transmembrane region" description="Helical" evidence="1">
    <location>
        <begin position="52"/>
        <end position="72"/>
    </location>
</feature>
<name>A0A0F6W6T3_9BACT</name>
<feature type="transmembrane region" description="Helical" evidence="1">
    <location>
        <begin position="84"/>
        <end position="105"/>
    </location>
</feature>
<evidence type="ECO:0008006" key="4">
    <source>
        <dbReference type="Google" id="ProtNLM"/>
    </source>
</evidence>
<dbReference type="STRING" id="927083.DB32_006117"/>
<feature type="transmembrane region" description="Helical" evidence="1">
    <location>
        <begin position="12"/>
        <end position="32"/>
    </location>
</feature>
<keyword evidence="1" id="KW-0472">Membrane</keyword>
<sequence>MIVALSQVNWLAVVLASVAHFVLGGVWFMGLFGKQYAVALGIADRPPEKPSAIFLVGPFVCSAATIVTSAVLMRALGITTFADALGLGLVVGVGYLVAMTVNIAINPLFPRPLHYAAINAPMFVLGSLMSCVILVGLG</sequence>
<protein>
    <recommendedName>
        <fullName evidence="4">DUF1761 domain-containing protein</fullName>
    </recommendedName>
</protein>
<evidence type="ECO:0000256" key="1">
    <source>
        <dbReference type="SAM" id="Phobius"/>
    </source>
</evidence>
<dbReference type="Pfam" id="PF08570">
    <property type="entry name" value="DUF1761"/>
    <property type="match status" value="1"/>
</dbReference>
<dbReference type="AlphaFoldDB" id="A0A0F6W6T3"/>
<dbReference type="KEGG" id="samy:DB32_006117"/>
<keyword evidence="1" id="KW-0812">Transmembrane</keyword>
<proteinExistence type="predicted"/>
<keyword evidence="1" id="KW-1133">Transmembrane helix</keyword>
<dbReference type="EMBL" id="CP011125">
    <property type="protein sequence ID" value="AKF08968.1"/>
    <property type="molecule type" value="Genomic_DNA"/>
</dbReference>
<dbReference type="Proteomes" id="UP000034883">
    <property type="component" value="Chromosome"/>
</dbReference>
<feature type="transmembrane region" description="Helical" evidence="1">
    <location>
        <begin position="117"/>
        <end position="137"/>
    </location>
</feature>
<keyword evidence="3" id="KW-1185">Reference proteome</keyword>
<evidence type="ECO:0000313" key="3">
    <source>
        <dbReference type="Proteomes" id="UP000034883"/>
    </source>
</evidence>
<accession>A0A0F6W6T3</accession>